<evidence type="ECO:0000313" key="4">
    <source>
        <dbReference type="Proteomes" id="UP000271868"/>
    </source>
</evidence>
<proteinExistence type="predicted"/>
<dbReference type="Proteomes" id="UP000271868">
    <property type="component" value="Unassembled WGS sequence"/>
</dbReference>
<feature type="region of interest" description="Disordered" evidence="1">
    <location>
        <begin position="288"/>
        <end position="316"/>
    </location>
</feature>
<accession>A0AAX1WQI1</accession>
<dbReference type="PANTHER" id="PTHR13696">
    <property type="entry name" value="P-LOOP CONTAINING NUCLEOSIDE TRIPHOSPHATE HYDROLASE"/>
    <property type="match status" value="1"/>
</dbReference>
<dbReference type="AlphaFoldDB" id="A0AAX1WQI1"/>
<dbReference type="Gene3D" id="3.40.50.300">
    <property type="entry name" value="P-loop containing nucleotide triphosphate hydrolases"/>
    <property type="match status" value="1"/>
</dbReference>
<reference evidence="3 4" key="1">
    <citation type="submission" date="2018-11" db="EMBL/GenBank/DDBJ databases">
        <title>Genomic Encyclopedia of Type Strains, Phase IV (KMG-IV): sequencing the most valuable type-strain genomes for metagenomic binning, comparative biology and taxonomic classification.</title>
        <authorList>
            <person name="Goeker M."/>
        </authorList>
    </citation>
    <scope>NUCLEOTIDE SEQUENCE [LARGE SCALE GENOMIC DNA]</scope>
    <source>
        <strain evidence="3 4">DSM 15985</strain>
    </source>
</reference>
<evidence type="ECO:0000259" key="2">
    <source>
        <dbReference type="Pfam" id="PF13614"/>
    </source>
</evidence>
<keyword evidence="4" id="KW-1185">Reference proteome</keyword>
<organism evidence="3 4">
    <name type="scientific">Diaphorobacter nitroreducens</name>
    <dbReference type="NCBI Taxonomy" id="164759"/>
    <lineage>
        <taxon>Bacteria</taxon>
        <taxon>Pseudomonadati</taxon>
        <taxon>Pseudomonadota</taxon>
        <taxon>Betaproteobacteria</taxon>
        <taxon>Burkholderiales</taxon>
        <taxon>Comamonadaceae</taxon>
        <taxon>Diaphorobacter</taxon>
    </lineage>
</organism>
<dbReference type="RefSeq" id="WP_123676746.1">
    <property type="nucleotide sequence ID" value="NZ_RJVL01000008.1"/>
</dbReference>
<protein>
    <submittedName>
        <fullName evidence="3">Chromosome partitioning related protein ParA</fullName>
    </submittedName>
</protein>
<dbReference type="InterPro" id="IPR027417">
    <property type="entry name" value="P-loop_NTPase"/>
</dbReference>
<dbReference type="InterPro" id="IPR050678">
    <property type="entry name" value="DNA_Partitioning_ATPase"/>
</dbReference>
<dbReference type="SUPFAM" id="SSF52540">
    <property type="entry name" value="P-loop containing nucleoside triphosphate hydrolases"/>
    <property type="match status" value="1"/>
</dbReference>
<dbReference type="Pfam" id="PF13614">
    <property type="entry name" value="AAA_31"/>
    <property type="match status" value="1"/>
</dbReference>
<name>A0AAX1WQI1_9BURK</name>
<dbReference type="InterPro" id="IPR025669">
    <property type="entry name" value="AAA_dom"/>
</dbReference>
<evidence type="ECO:0000313" key="3">
    <source>
        <dbReference type="EMBL" id="ROR39585.1"/>
    </source>
</evidence>
<sequence length="316" mass="34103">MFTFGVVATKGGVGKTTVAANLGGLLADIGYRVLLIDADVQPSLSRYFVVSKEAEHGLTKMVMDGSLTPECISQIELPPESFSGDHDLLNKQGGFLHLVRSDTRDGRLQDWLSNRLDRLVRIRMAIKNTSLADSYDVAIIDTQGAVGHLQDAAVNASDLLITPASPDIISAREFVDGTLTLLDRHESSANMGFTVPAMRAIINRAEKTVDSRSMAGLIRDQFMTLRGRVTVLNTVVTAAVAYKKAATSQVPVHWIDPVKAGDTMHALLWELLPHLEGTFAPNHRKEIDPSLVVPKADPAPETGADGEHTSAGTDDE</sequence>
<feature type="domain" description="AAA" evidence="2">
    <location>
        <begin position="6"/>
        <end position="169"/>
    </location>
</feature>
<evidence type="ECO:0000256" key="1">
    <source>
        <dbReference type="SAM" id="MobiDB-lite"/>
    </source>
</evidence>
<gene>
    <name evidence="3" type="ORF">EDC60_3073</name>
</gene>
<dbReference type="EMBL" id="RJVL01000008">
    <property type="protein sequence ID" value="ROR39585.1"/>
    <property type="molecule type" value="Genomic_DNA"/>
</dbReference>
<dbReference type="PANTHER" id="PTHR13696:SF99">
    <property type="entry name" value="COBYRINIC ACID AC-DIAMIDE SYNTHASE"/>
    <property type="match status" value="1"/>
</dbReference>
<comment type="caution">
    <text evidence="3">The sequence shown here is derived from an EMBL/GenBank/DDBJ whole genome shotgun (WGS) entry which is preliminary data.</text>
</comment>
<dbReference type="CDD" id="cd02042">
    <property type="entry name" value="ParAB_family"/>
    <property type="match status" value="1"/>
</dbReference>